<dbReference type="Gene3D" id="3.50.50.60">
    <property type="entry name" value="FAD/NAD(P)-binding domain"/>
    <property type="match status" value="1"/>
</dbReference>
<dbReference type="Proteomes" id="UP000655588">
    <property type="component" value="Unassembled WGS sequence"/>
</dbReference>
<name>A0A833SBT9_9HYME</name>
<dbReference type="AlphaFoldDB" id="A0A833SBT9"/>
<evidence type="ECO:0000256" key="1">
    <source>
        <dbReference type="SAM" id="Phobius"/>
    </source>
</evidence>
<evidence type="ECO:0000313" key="3">
    <source>
        <dbReference type="Proteomes" id="UP000655588"/>
    </source>
</evidence>
<evidence type="ECO:0000313" key="2">
    <source>
        <dbReference type="EMBL" id="KAF3430172.1"/>
    </source>
</evidence>
<feature type="transmembrane region" description="Helical" evidence="1">
    <location>
        <begin position="63"/>
        <end position="81"/>
    </location>
</feature>
<keyword evidence="1" id="KW-0472">Membrane</keyword>
<dbReference type="EMBL" id="WNWW01000120">
    <property type="protein sequence ID" value="KAF3430172.1"/>
    <property type="molecule type" value="Genomic_DNA"/>
</dbReference>
<accession>A0A833SBT9</accession>
<gene>
    <name evidence="2" type="ORF">E2986_12067</name>
</gene>
<sequence length="87" mass="9916">MEYIKSQIVHSYDPSDILTIKTEVYVTKLHVDTKTKHAIAVEYASTTKNNEIQLNSSFAKKEMILLFGAINLPNIFIFTGIEPKEKN</sequence>
<keyword evidence="1" id="KW-1133">Transmembrane helix</keyword>
<keyword evidence="3" id="KW-1185">Reference proteome</keyword>
<organism evidence="2 3">
    <name type="scientific">Frieseomelitta varia</name>
    <dbReference type="NCBI Taxonomy" id="561572"/>
    <lineage>
        <taxon>Eukaryota</taxon>
        <taxon>Metazoa</taxon>
        <taxon>Ecdysozoa</taxon>
        <taxon>Arthropoda</taxon>
        <taxon>Hexapoda</taxon>
        <taxon>Insecta</taxon>
        <taxon>Pterygota</taxon>
        <taxon>Neoptera</taxon>
        <taxon>Endopterygota</taxon>
        <taxon>Hymenoptera</taxon>
        <taxon>Apocrita</taxon>
        <taxon>Aculeata</taxon>
        <taxon>Apoidea</taxon>
        <taxon>Anthophila</taxon>
        <taxon>Apidae</taxon>
        <taxon>Frieseomelitta</taxon>
    </lineage>
</organism>
<keyword evidence="1" id="KW-0812">Transmembrane</keyword>
<reference evidence="2" key="1">
    <citation type="submission" date="2019-11" db="EMBL/GenBank/DDBJ databases">
        <title>The nuclear and mitochondrial genomes of Frieseomelitta varia - a highly eusocial stingless bee (Meliponini) with a permanently sterile worker caste.</title>
        <authorList>
            <person name="Freitas F.C.P."/>
            <person name="Lourenco A.P."/>
            <person name="Nunes F.M.F."/>
            <person name="Paschoal A.R."/>
            <person name="Abreu F.C.P."/>
            <person name="Barbin F.O."/>
            <person name="Bataglia L."/>
            <person name="Cardoso-Junior C.A.M."/>
            <person name="Cervoni M.S."/>
            <person name="Silva S.R."/>
            <person name="Dalarmi F."/>
            <person name="Del Lama M.A."/>
            <person name="Depintor T.S."/>
            <person name="Ferreira K.M."/>
            <person name="Goria P.S."/>
            <person name="Jaskot M.C."/>
            <person name="Lago D.C."/>
            <person name="Luna-Lucena D."/>
            <person name="Moda L.M."/>
            <person name="Nascimento L."/>
            <person name="Pedrino M."/>
            <person name="Rabico F.O."/>
            <person name="Sanches F.C."/>
            <person name="Santos D.E."/>
            <person name="Santos C.G."/>
            <person name="Vieira J."/>
            <person name="Lopes T.F."/>
            <person name="Barchuk A.R."/>
            <person name="Hartfelder K."/>
            <person name="Simoes Z.L.P."/>
            <person name="Bitondi M.M.G."/>
            <person name="Pinheiro D.G."/>
        </authorList>
    </citation>
    <scope>NUCLEOTIDE SEQUENCE</scope>
    <source>
        <strain evidence="2">USP_RPSP 00005682</strain>
        <tissue evidence="2">Whole individual</tissue>
    </source>
</reference>
<comment type="caution">
    <text evidence="2">The sequence shown here is derived from an EMBL/GenBank/DDBJ whole genome shotgun (WGS) entry which is preliminary data.</text>
</comment>
<protein>
    <submittedName>
        <fullName evidence="2">Uncharacterized protein</fullName>
    </submittedName>
</protein>
<dbReference type="InterPro" id="IPR036188">
    <property type="entry name" value="FAD/NAD-bd_sf"/>
</dbReference>
<proteinExistence type="predicted"/>